<reference evidence="1 2" key="1">
    <citation type="submission" date="2017-07" db="EMBL/GenBank/DDBJ databases">
        <title>Draft Genome Sequences of Select Purple Nonsulfur Bacteria.</title>
        <authorList>
            <person name="Lasarre B."/>
            <person name="Mckinlay J.B."/>
        </authorList>
    </citation>
    <scope>NUCLEOTIDE SEQUENCE [LARGE SCALE GENOMIC DNA]</scope>
    <source>
        <strain evidence="1 2">DSM 11907</strain>
    </source>
</reference>
<dbReference type="AlphaFoldDB" id="A0A327KI16"/>
<evidence type="ECO:0000313" key="2">
    <source>
        <dbReference type="Proteomes" id="UP000248863"/>
    </source>
</evidence>
<gene>
    <name evidence="1" type="ORF">CH338_13880</name>
</gene>
<sequence length="104" mass="11575">MRDLSMARTLVLVHGGKDSSAANAADRELIQNGLYELLELFILLTQHLERLLGAVLVMTGNDADRESTRDKIEGIRGQITQTRQRLDEVHSRIRSVDAAPARPV</sequence>
<accession>A0A327KI16</accession>
<dbReference type="EMBL" id="NPEU01000143">
    <property type="protein sequence ID" value="RAI38097.1"/>
    <property type="molecule type" value="Genomic_DNA"/>
</dbReference>
<name>A0A327KI16_9BRAD</name>
<keyword evidence="2" id="KW-1185">Reference proteome</keyword>
<evidence type="ECO:0000313" key="1">
    <source>
        <dbReference type="EMBL" id="RAI38097.1"/>
    </source>
</evidence>
<protein>
    <submittedName>
        <fullName evidence="1">Uncharacterized protein</fullName>
    </submittedName>
</protein>
<proteinExistence type="predicted"/>
<organism evidence="1 2">
    <name type="scientific">Rhodoplanes elegans</name>
    <dbReference type="NCBI Taxonomy" id="29408"/>
    <lineage>
        <taxon>Bacteria</taxon>
        <taxon>Pseudomonadati</taxon>
        <taxon>Pseudomonadota</taxon>
        <taxon>Alphaproteobacteria</taxon>
        <taxon>Hyphomicrobiales</taxon>
        <taxon>Nitrobacteraceae</taxon>
        <taxon>Rhodoplanes</taxon>
    </lineage>
</organism>
<dbReference type="Proteomes" id="UP000248863">
    <property type="component" value="Unassembled WGS sequence"/>
</dbReference>
<comment type="caution">
    <text evidence="1">The sequence shown here is derived from an EMBL/GenBank/DDBJ whole genome shotgun (WGS) entry which is preliminary data.</text>
</comment>